<dbReference type="InterPro" id="IPR022781">
    <property type="entry name" value="Flagellar_biosynth_FliO"/>
</dbReference>
<keyword evidence="3 7" id="KW-1133">Transmembrane helix</keyword>
<dbReference type="InterPro" id="IPR052205">
    <property type="entry name" value="FliO/MopB"/>
</dbReference>
<accession>A0AB33Z2U6</accession>
<sequence>MNYLRALSLMFTSTAAFSSVPTAIGSNSVDPLSTANLTQWTIGLFFVLLLILIVAWAAKRFTGLVSSHKGHLKVLSGVSLGHREKAVLIQAGNQHLLLGVAPGRVVTLHTFEAGEISESLSQEEAVPTAFQDSLKKVMNKKGAE</sequence>
<keyword evidence="2 7" id="KW-0812">Transmembrane</keyword>
<evidence type="ECO:0000256" key="6">
    <source>
        <dbReference type="ARBA" id="ARBA00037937"/>
    </source>
</evidence>
<dbReference type="Proteomes" id="UP000015462">
    <property type="component" value="Unassembled WGS sequence"/>
</dbReference>
<evidence type="ECO:0000313" key="9">
    <source>
        <dbReference type="EMBL" id="EPD13625.1"/>
    </source>
</evidence>
<feature type="signal peptide" evidence="8">
    <location>
        <begin position="1"/>
        <end position="18"/>
    </location>
</feature>
<keyword evidence="1 7" id="KW-1003">Cell membrane</keyword>
<evidence type="ECO:0000313" key="10">
    <source>
        <dbReference type="Proteomes" id="UP000015462"/>
    </source>
</evidence>
<protein>
    <recommendedName>
        <fullName evidence="7">Flagellar protein</fullName>
    </recommendedName>
</protein>
<feature type="transmembrane region" description="Helical" evidence="7">
    <location>
        <begin position="41"/>
        <end position="58"/>
    </location>
</feature>
<comment type="subcellular location">
    <subcellularLocation>
        <location evidence="7">Cell membrane</location>
    </subcellularLocation>
    <subcellularLocation>
        <location evidence="7">Bacterial flagellum basal body</location>
    </subcellularLocation>
</comment>
<keyword evidence="9" id="KW-0969">Cilium</keyword>
<keyword evidence="9" id="KW-0966">Cell projection</keyword>
<evidence type="ECO:0000256" key="1">
    <source>
        <dbReference type="ARBA" id="ARBA00022475"/>
    </source>
</evidence>
<dbReference type="GO" id="GO:0044781">
    <property type="term" value="P:bacterial-type flagellum organization"/>
    <property type="evidence" value="ECO:0007669"/>
    <property type="project" value="UniProtKB-UniRule"/>
</dbReference>
<dbReference type="GO" id="GO:0009425">
    <property type="term" value="C:bacterial-type flagellum basal body"/>
    <property type="evidence" value="ECO:0007669"/>
    <property type="project" value="UniProtKB-SubCell"/>
</dbReference>
<dbReference type="PANTHER" id="PTHR38766">
    <property type="entry name" value="FLAGELLAR PROTEIN FLIO"/>
    <property type="match status" value="1"/>
</dbReference>
<evidence type="ECO:0000256" key="5">
    <source>
        <dbReference type="ARBA" id="ARBA00023143"/>
    </source>
</evidence>
<dbReference type="GO" id="GO:0005886">
    <property type="term" value="C:plasma membrane"/>
    <property type="evidence" value="ECO:0007669"/>
    <property type="project" value="UniProtKB-SubCell"/>
</dbReference>
<dbReference type="PANTHER" id="PTHR38766:SF1">
    <property type="entry name" value="FLAGELLAR PROTEIN FLIO"/>
    <property type="match status" value="1"/>
</dbReference>
<keyword evidence="4 7" id="KW-0472">Membrane</keyword>
<keyword evidence="9" id="KW-0282">Flagellum</keyword>
<evidence type="ECO:0000256" key="2">
    <source>
        <dbReference type="ARBA" id="ARBA00022692"/>
    </source>
</evidence>
<keyword evidence="8" id="KW-0732">Signal</keyword>
<evidence type="ECO:0000256" key="4">
    <source>
        <dbReference type="ARBA" id="ARBA00023136"/>
    </source>
</evidence>
<dbReference type="RefSeq" id="WP_016390015.1">
    <property type="nucleotide sequence ID" value="NZ_KE646806.1"/>
</dbReference>
<comment type="caution">
    <text evidence="9">The sequence shown here is derived from an EMBL/GenBank/DDBJ whole genome shotgun (WGS) entry which is preliminary data.</text>
</comment>
<name>A0AB33Z2U6_9GAMM</name>
<gene>
    <name evidence="9" type="ORF">L196_03791</name>
</gene>
<organism evidence="9 10">
    <name type="scientific">Cycloclasticus pugetii</name>
    <dbReference type="NCBI Taxonomy" id="34068"/>
    <lineage>
        <taxon>Bacteria</taxon>
        <taxon>Pseudomonadati</taxon>
        <taxon>Pseudomonadota</taxon>
        <taxon>Gammaproteobacteria</taxon>
        <taxon>Thiotrichales</taxon>
        <taxon>Piscirickettsiaceae</taxon>
        <taxon>Cycloclasticus</taxon>
    </lineage>
</organism>
<feature type="chain" id="PRO_5044250786" description="Flagellar protein" evidence="8">
    <location>
        <begin position="19"/>
        <end position="144"/>
    </location>
</feature>
<evidence type="ECO:0000256" key="3">
    <source>
        <dbReference type="ARBA" id="ARBA00022989"/>
    </source>
</evidence>
<proteinExistence type="inferred from homology"/>
<dbReference type="EMBL" id="ASHL01000002">
    <property type="protein sequence ID" value="EPD13625.1"/>
    <property type="molecule type" value="Genomic_DNA"/>
</dbReference>
<evidence type="ECO:0000256" key="7">
    <source>
        <dbReference type="RuleBase" id="RU362064"/>
    </source>
</evidence>
<dbReference type="NCBIfam" id="TIGR03500">
    <property type="entry name" value="FliO_TIGR"/>
    <property type="match status" value="1"/>
</dbReference>
<dbReference type="Pfam" id="PF04347">
    <property type="entry name" value="FliO"/>
    <property type="match status" value="1"/>
</dbReference>
<comment type="similarity">
    <text evidence="6 7">Belongs to the FliO/MopB family.</text>
</comment>
<evidence type="ECO:0000256" key="8">
    <source>
        <dbReference type="SAM" id="SignalP"/>
    </source>
</evidence>
<keyword evidence="10" id="KW-1185">Reference proteome</keyword>
<reference evidence="9 10" key="1">
    <citation type="journal article" date="2013" name="Genome Announc.">
        <title>Genome Sequence of the Pyrene- and Fluoranthene-Degrading Bacterium Cycloclasticus sp. Strain PY97M.</title>
        <authorList>
            <person name="Cui Z."/>
            <person name="Xu G."/>
            <person name="Li Q."/>
            <person name="Gao W."/>
            <person name="Zheng L."/>
        </authorList>
    </citation>
    <scope>NUCLEOTIDE SEQUENCE [LARGE SCALE GENOMIC DNA]</scope>
    <source>
        <strain evidence="9 10">PY97M</strain>
    </source>
</reference>
<dbReference type="AlphaFoldDB" id="A0AB33Z2U6"/>
<keyword evidence="5 7" id="KW-0975">Bacterial flagellum</keyword>